<keyword evidence="2" id="KW-1185">Reference proteome</keyword>
<dbReference type="AlphaFoldDB" id="A0A8X6TTY3"/>
<name>A0A8X6TTY3_NEPPI</name>
<gene>
    <name evidence="1" type="ORF">NPIL_457021</name>
</gene>
<comment type="caution">
    <text evidence="1">The sequence shown here is derived from an EMBL/GenBank/DDBJ whole genome shotgun (WGS) entry which is preliminary data.</text>
</comment>
<proteinExistence type="predicted"/>
<reference evidence="1" key="1">
    <citation type="submission" date="2020-08" db="EMBL/GenBank/DDBJ databases">
        <title>Multicomponent nature underlies the extraordinary mechanical properties of spider dragline silk.</title>
        <authorList>
            <person name="Kono N."/>
            <person name="Nakamura H."/>
            <person name="Mori M."/>
            <person name="Yoshida Y."/>
            <person name="Ohtoshi R."/>
            <person name="Malay A.D."/>
            <person name="Moran D.A.P."/>
            <person name="Tomita M."/>
            <person name="Numata K."/>
            <person name="Arakawa K."/>
        </authorList>
    </citation>
    <scope>NUCLEOTIDE SEQUENCE</scope>
</reference>
<dbReference type="Proteomes" id="UP000887013">
    <property type="component" value="Unassembled WGS sequence"/>
</dbReference>
<accession>A0A8X6TTY3</accession>
<organism evidence="1 2">
    <name type="scientific">Nephila pilipes</name>
    <name type="common">Giant wood spider</name>
    <name type="synonym">Nephila maculata</name>
    <dbReference type="NCBI Taxonomy" id="299642"/>
    <lineage>
        <taxon>Eukaryota</taxon>
        <taxon>Metazoa</taxon>
        <taxon>Ecdysozoa</taxon>
        <taxon>Arthropoda</taxon>
        <taxon>Chelicerata</taxon>
        <taxon>Arachnida</taxon>
        <taxon>Araneae</taxon>
        <taxon>Araneomorphae</taxon>
        <taxon>Entelegynae</taxon>
        <taxon>Araneoidea</taxon>
        <taxon>Nephilidae</taxon>
        <taxon>Nephila</taxon>
    </lineage>
</organism>
<dbReference type="EMBL" id="BMAW01015910">
    <property type="protein sequence ID" value="GFT46100.1"/>
    <property type="molecule type" value="Genomic_DNA"/>
</dbReference>
<evidence type="ECO:0000313" key="2">
    <source>
        <dbReference type="Proteomes" id="UP000887013"/>
    </source>
</evidence>
<sequence>MLTNNIADIIGNLSRFSENHSSLHNLSDMGVQKSVSNDNLSSLLLTPSIGQNRHSNLFDTSPHMGRINIRQRFRHPGLGKRKQQTQIKSKQCRVFFEEYFNGSKNKGKLLYLYFESRKMENIPFFVLFSL</sequence>
<evidence type="ECO:0000313" key="1">
    <source>
        <dbReference type="EMBL" id="GFT46100.1"/>
    </source>
</evidence>
<protein>
    <submittedName>
        <fullName evidence="1">Uncharacterized protein</fullName>
    </submittedName>
</protein>